<dbReference type="CDD" id="cd03360">
    <property type="entry name" value="LbH_AT_putative"/>
    <property type="match status" value="1"/>
</dbReference>
<dbReference type="InterPro" id="IPR041561">
    <property type="entry name" value="PglD_N"/>
</dbReference>
<dbReference type="Gene3D" id="2.160.10.10">
    <property type="entry name" value="Hexapeptide repeat proteins"/>
    <property type="match status" value="1"/>
</dbReference>
<reference evidence="2" key="1">
    <citation type="journal article" date="2015" name="Nature">
        <title>Complex archaea that bridge the gap between prokaryotes and eukaryotes.</title>
        <authorList>
            <person name="Spang A."/>
            <person name="Saw J.H."/>
            <person name="Jorgensen S.L."/>
            <person name="Zaremba-Niedzwiedzka K."/>
            <person name="Martijn J."/>
            <person name="Lind A.E."/>
            <person name="van Eijk R."/>
            <person name="Schleper C."/>
            <person name="Guy L."/>
            <person name="Ettema T.J."/>
        </authorList>
    </citation>
    <scope>NUCLEOTIDE SEQUENCE</scope>
</reference>
<dbReference type="InterPro" id="IPR050179">
    <property type="entry name" value="Trans_hexapeptide_repeat"/>
</dbReference>
<dbReference type="InterPro" id="IPR020019">
    <property type="entry name" value="AcTrfase_PglD-like"/>
</dbReference>
<accession>A0A0F9UAP7</accession>
<proteinExistence type="predicted"/>
<dbReference type="PANTHER" id="PTHR43300">
    <property type="entry name" value="ACETYLTRANSFERASE"/>
    <property type="match status" value="1"/>
</dbReference>
<organism evidence="2">
    <name type="scientific">marine sediment metagenome</name>
    <dbReference type="NCBI Taxonomy" id="412755"/>
    <lineage>
        <taxon>unclassified sequences</taxon>
        <taxon>metagenomes</taxon>
        <taxon>ecological metagenomes</taxon>
    </lineage>
</organism>
<evidence type="ECO:0000259" key="1">
    <source>
        <dbReference type="Pfam" id="PF17836"/>
    </source>
</evidence>
<evidence type="ECO:0000313" key="2">
    <source>
        <dbReference type="EMBL" id="KKN50703.1"/>
    </source>
</evidence>
<dbReference type="AlphaFoldDB" id="A0A0F9UAP7"/>
<dbReference type="InterPro" id="IPR001451">
    <property type="entry name" value="Hexapep"/>
</dbReference>
<protein>
    <recommendedName>
        <fullName evidence="1">PglD N-terminal domain-containing protein</fullName>
    </recommendedName>
</protein>
<dbReference type="Gene3D" id="3.40.50.20">
    <property type="match status" value="1"/>
</dbReference>
<dbReference type="PANTHER" id="PTHR43300:SF7">
    <property type="entry name" value="UDP-N-ACETYLBACILLOSAMINE N-ACETYLTRANSFERASE"/>
    <property type="match status" value="1"/>
</dbReference>
<gene>
    <name evidence="2" type="ORF">LCGC14_0630120</name>
</gene>
<dbReference type="NCBIfam" id="TIGR03570">
    <property type="entry name" value="NeuD_NnaD"/>
    <property type="match status" value="1"/>
</dbReference>
<dbReference type="SUPFAM" id="SSF51161">
    <property type="entry name" value="Trimeric LpxA-like enzymes"/>
    <property type="match status" value="1"/>
</dbReference>
<sequence length="188" mass="20337">MKNFVIIGAGGFGQEAGETAKRIDESDSDFRFIGYIDDNKELHKTFLNEVPILGDLNWINDSFNEEDLYFMCSIGDTIIKKEVGEKALDKGYTPFSIIHPSVIIRYGVKIGDGVTIGPGTVVAPNVHIKNNVIVNQVCSLGHNDVINDYCTISPLSAISGGVVLGEGVYFGTGASILQYINIGEFPSS</sequence>
<name>A0A0F9UAP7_9ZZZZ</name>
<comment type="caution">
    <text evidence="2">The sequence shown here is derived from an EMBL/GenBank/DDBJ whole genome shotgun (WGS) entry which is preliminary data.</text>
</comment>
<dbReference type="EMBL" id="LAZR01001099">
    <property type="protein sequence ID" value="KKN50703.1"/>
    <property type="molecule type" value="Genomic_DNA"/>
</dbReference>
<feature type="domain" description="PglD N-terminal" evidence="1">
    <location>
        <begin position="4"/>
        <end position="86"/>
    </location>
</feature>
<dbReference type="InterPro" id="IPR011004">
    <property type="entry name" value="Trimer_LpxA-like_sf"/>
</dbReference>
<dbReference type="Pfam" id="PF00132">
    <property type="entry name" value="Hexapep"/>
    <property type="match status" value="1"/>
</dbReference>
<dbReference type="Pfam" id="PF17836">
    <property type="entry name" value="PglD_N"/>
    <property type="match status" value="1"/>
</dbReference>